<feature type="transmembrane region" description="Helical" evidence="9">
    <location>
        <begin position="76"/>
        <end position="98"/>
    </location>
</feature>
<keyword evidence="2" id="KW-0813">Transport</keyword>
<evidence type="ECO:0000256" key="3">
    <source>
        <dbReference type="ARBA" id="ARBA00022475"/>
    </source>
</evidence>
<feature type="transmembrane region" description="Helical" evidence="9">
    <location>
        <begin position="275"/>
        <end position="294"/>
    </location>
</feature>
<dbReference type="PANTHER" id="PTHR11795">
    <property type="entry name" value="BRANCHED-CHAIN AMINO ACID TRANSPORT SYSTEM PERMEASE PROTEIN LIVH"/>
    <property type="match status" value="1"/>
</dbReference>
<evidence type="ECO:0000256" key="8">
    <source>
        <dbReference type="ARBA" id="ARBA00037998"/>
    </source>
</evidence>
<feature type="transmembrane region" description="Helical" evidence="9">
    <location>
        <begin position="110"/>
        <end position="130"/>
    </location>
</feature>
<comment type="similarity">
    <text evidence="8">Belongs to the binding-protein-dependent transport system permease family. LivHM subfamily.</text>
</comment>
<proteinExistence type="inferred from homology"/>
<evidence type="ECO:0000256" key="5">
    <source>
        <dbReference type="ARBA" id="ARBA00022970"/>
    </source>
</evidence>
<sequence>MDAALIVYALNLSAIYALMAIGISLLWSSIGMLNMAHGATFAVAGYGTLVLGNALLPLVEAVFDGWAILPLLKMTVLLLSGVTVGALFGGLIYLLGFLPIHDKANFPVRGMIVTLAINLATVQALLWWFGPRQQALPNVFGFGRLNLFGIPLRYDQAMTIGATVVLLGVVLAWLRLSRKGLEIRAMMQNAEGAALSGISVRRTALPVVAVTGAMAGAAAVLLSQTVYVSPGAGAMPLIKGMIIALLGGLGSVPGAAIAALLVGTLEAVTGAIPFLGQRMVLVVQFGFIITVLIIRPRGIGGLLSETRK</sequence>
<evidence type="ECO:0000256" key="6">
    <source>
        <dbReference type="ARBA" id="ARBA00022989"/>
    </source>
</evidence>
<dbReference type="EMBL" id="JAPDFL010000001">
    <property type="protein sequence ID" value="MCW1931689.1"/>
    <property type="molecule type" value="Genomic_DNA"/>
</dbReference>
<dbReference type="Pfam" id="PF02653">
    <property type="entry name" value="BPD_transp_2"/>
    <property type="match status" value="1"/>
</dbReference>
<keyword evidence="6 9" id="KW-1133">Transmembrane helix</keyword>
<evidence type="ECO:0000256" key="9">
    <source>
        <dbReference type="SAM" id="Phobius"/>
    </source>
</evidence>
<name>A0ABT3GW05_9RHOB</name>
<keyword evidence="11" id="KW-1185">Reference proteome</keyword>
<gene>
    <name evidence="10" type="ORF">OKW52_05285</name>
</gene>
<organism evidence="10 11">
    <name type="scientific">Pararhodobacter zhoushanensis</name>
    <dbReference type="NCBI Taxonomy" id="2479545"/>
    <lineage>
        <taxon>Bacteria</taxon>
        <taxon>Pseudomonadati</taxon>
        <taxon>Pseudomonadota</taxon>
        <taxon>Alphaproteobacteria</taxon>
        <taxon>Rhodobacterales</taxon>
        <taxon>Paracoccaceae</taxon>
        <taxon>Pararhodobacter</taxon>
    </lineage>
</organism>
<accession>A0ABT3GW05</accession>
<evidence type="ECO:0000256" key="7">
    <source>
        <dbReference type="ARBA" id="ARBA00023136"/>
    </source>
</evidence>
<evidence type="ECO:0000256" key="1">
    <source>
        <dbReference type="ARBA" id="ARBA00004651"/>
    </source>
</evidence>
<keyword evidence="4 9" id="KW-0812">Transmembrane</keyword>
<protein>
    <submittedName>
        <fullName evidence="10">Branched-chain amino acid ABC transporter permease</fullName>
    </submittedName>
</protein>
<feature type="transmembrane region" description="Helical" evidence="9">
    <location>
        <begin position="242"/>
        <end position="263"/>
    </location>
</feature>
<comment type="caution">
    <text evidence="10">The sequence shown here is derived from an EMBL/GenBank/DDBJ whole genome shotgun (WGS) entry which is preliminary data.</text>
</comment>
<dbReference type="Proteomes" id="UP001208938">
    <property type="component" value="Unassembled WGS sequence"/>
</dbReference>
<feature type="transmembrane region" description="Helical" evidence="9">
    <location>
        <begin position="39"/>
        <end position="56"/>
    </location>
</feature>
<evidence type="ECO:0000313" key="10">
    <source>
        <dbReference type="EMBL" id="MCW1931689.1"/>
    </source>
</evidence>
<dbReference type="PANTHER" id="PTHR11795:SF445">
    <property type="entry name" value="AMINO ACID ABC TRANSPORTER PERMEASE PROTEIN"/>
    <property type="match status" value="1"/>
</dbReference>
<feature type="transmembrane region" description="Helical" evidence="9">
    <location>
        <begin position="204"/>
        <end position="222"/>
    </location>
</feature>
<reference evidence="10 11" key="1">
    <citation type="submission" date="2022-10" db="EMBL/GenBank/DDBJ databases">
        <title>Pararhodobacter sp. nov., isolated from marine algae.</title>
        <authorList>
            <person name="Choi B.J."/>
            <person name="Kim J.M."/>
            <person name="Lee J.K."/>
            <person name="Choi D.G."/>
            <person name="Jeon C.O."/>
        </authorList>
    </citation>
    <scope>NUCLEOTIDE SEQUENCE [LARGE SCALE GENOMIC DNA]</scope>
    <source>
        <strain evidence="10 11">ZQ420</strain>
    </source>
</reference>
<dbReference type="InterPro" id="IPR001851">
    <property type="entry name" value="ABC_transp_permease"/>
</dbReference>
<dbReference type="CDD" id="cd06582">
    <property type="entry name" value="TM_PBP1_LivH_like"/>
    <property type="match status" value="1"/>
</dbReference>
<keyword evidence="3" id="KW-1003">Cell membrane</keyword>
<dbReference type="RefSeq" id="WP_127105259.1">
    <property type="nucleotide sequence ID" value="NZ_JAPDFL010000001.1"/>
</dbReference>
<evidence type="ECO:0000256" key="2">
    <source>
        <dbReference type="ARBA" id="ARBA00022448"/>
    </source>
</evidence>
<comment type="subcellular location">
    <subcellularLocation>
        <location evidence="1">Cell membrane</location>
        <topology evidence="1">Multi-pass membrane protein</topology>
    </subcellularLocation>
</comment>
<feature type="transmembrane region" description="Helical" evidence="9">
    <location>
        <begin position="6"/>
        <end position="27"/>
    </location>
</feature>
<evidence type="ECO:0000256" key="4">
    <source>
        <dbReference type="ARBA" id="ARBA00022692"/>
    </source>
</evidence>
<feature type="transmembrane region" description="Helical" evidence="9">
    <location>
        <begin position="157"/>
        <end position="176"/>
    </location>
</feature>
<keyword evidence="5" id="KW-0029">Amino-acid transport</keyword>
<evidence type="ECO:0000313" key="11">
    <source>
        <dbReference type="Proteomes" id="UP001208938"/>
    </source>
</evidence>
<dbReference type="InterPro" id="IPR052157">
    <property type="entry name" value="BCAA_transport_permease"/>
</dbReference>
<keyword evidence="7 9" id="KW-0472">Membrane</keyword>